<protein>
    <recommendedName>
        <fullName evidence="3">Methyl-accepting transducer domain-containing protein</fullName>
    </recommendedName>
</protein>
<accession>A0A852T1C1</accession>
<sequence length="88" mass="9005">MKVASNIGAAHAAVSSFADIETSARGQHAIVGSSTVSSMHDGARIANAVLTSISDLASLVRRQGGNVTALAAEIENRDRRDATGWGEA</sequence>
<dbReference type="RefSeq" id="WP_179456660.1">
    <property type="nucleotide sequence ID" value="NZ_BAAAPX010000001.1"/>
</dbReference>
<gene>
    <name evidence="1" type="ORF">BJ963_002234</name>
</gene>
<dbReference type="Proteomes" id="UP000589620">
    <property type="component" value="Unassembled WGS sequence"/>
</dbReference>
<reference evidence="1 2" key="1">
    <citation type="submission" date="2020-07" db="EMBL/GenBank/DDBJ databases">
        <title>Sequencing the genomes of 1000 actinobacteria strains.</title>
        <authorList>
            <person name="Klenk H.-P."/>
        </authorList>
    </citation>
    <scope>NUCLEOTIDE SEQUENCE [LARGE SCALE GENOMIC DNA]</scope>
    <source>
        <strain evidence="1 2">DSM 23871</strain>
    </source>
</reference>
<proteinExistence type="predicted"/>
<name>A0A852T1C1_9MICO</name>
<evidence type="ECO:0000313" key="1">
    <source>
        <dbReference type="EMBL" id="NYD74715.1"/>
    </source>
</evidence>
<dbReference type="EMBL" id="JACCBJ010000001">
    <property type="protein sequence ID" value="NYD74715.1"/>
    <property type="molecule type" value="Genomic_DNA"/>
</dbReference>
<organism evidence="1 2">
    <name type="scientific">Leifsonia soli</name>
    <dbReference type="NCBI Taxonomy" id="582665"/>
    <lineage>
        <taxon>Bacteria</taxon>
        <taxon>Bacillati</taxon>
        <taxon>Actinomycetota</taxon>
        <taxon>Actinomycetes</taxon>
        <taxon>Micrococcales</taxon>
        <taxon>Microbacteriaceae</taxon>
        <taxon>Leifsonia</taxon>
    </lineage>
</organism>
<evidence type="ECO:0008006" key="3">
    <source>
        <dbReference type="Google" id="ProtNLM"/>
    </source>
</evidence>
<comment type="caution">
    <text evidence="1">The sequence shown here is derived from an EMBL/GenBank/DDBJ whole genome shotgun (WGS) entry which is preliminary data.</text>
</comment>
<keyword evidence="2" id="KW-1185">Reference proteome</keyword>
<dbReference type="AlphaFoldDB" id="A0A852T1C1"/>
<evidence type="ECO:0000313" key="2">
    <source>
        <dbReference type="Proteomes" id="UP000589620"/>
    </source>
</evidence>